<reference evidence="14" key="1">
    <citation type="submission" date="2020-10" db="EMBL/GenBank/DDBJ databases">
        <authorList>
            <person name="Kadnikov V."/>
            <person name="Beletsky A.V."/>
            <person name="Mardanov A.V."/>
            <person name="Karnachuk O.V."/>
            <person name="Ravin N.V."/>
        </authorList>
    </citation>
    <scope>NUCLEOTIDE SEQUENCE</scope>
    <source>
        <strain evidence="14">Bu02</strain>
    </source>
</reference>
<evidence type="ECO:0000256" key="12">
    <source>
        <dbReference type="RuleBase" id="RU367119"/>
    </source>
</evidence>
<keyword evidence="10 12" id="KW-0564">Palmitate</keyword>
<evidence type="ECO:0000259" key="13">
    <source>
        <dbReference type="Pfam" id="PF12849"/>
    </source>
</evidence>
<accession>A0AAT9LDI7</accession>
<dbReference type="PROSITE" id="PS51257">
    <property type="entry name" value="PROKAR_LIPOPROTEIN"/>
    <property type="match status" value="1"/>
</dbReference>
<proteinExistence type="inferred from homology"/>
<evidence type="ECO:0000256" key="6">
    <source>
        <dbReference type="ARBA" id="ARBA00022475"/>
    </source>
</evidence>
<dbReference type="NCBIfam" id="TIGR02136">
    <property type="entry name" value="ptsS_2"/>
    <property type="match status" value="1"/>
</dbReference>
<dbReference type="GO" id="GO:0042301">
    <property type="term" value="F:phosphate ion binding"/>
    <property type="evidence" value="ECO:0007669"/>
    <property type="project" value="UniProtKB-UniRule"/>
</dbReference>
<comment type="subunit">
    <text evidence="4 12">The complex is composed of two ATP-binding proteins (PstB), two transmembrane proteins (PstC and PstA) and a solute-binding protein (PstS).</text>
</comment>
<keyword evidence="5 12" id="KW-0813">Transport</keyword>
<dbReference type="PANTHER" id="PTHR30570">
    <property type="entry name" value="PERIPLASMIC PHOSPHATE BINDING COMPONENT OF PHOSPHATE ABC TRANSPORTER"/>
    <property type="match status" value="1"/>
</dbReference>
<evidence type="ECO:0000256" key="11">
    <source>
        <dbReference type="ARBA" id="ARBA00023288"/>
    </source>
</evidence>
<dbReference type="PANTHER" id="PTHR30570:SF4">
    <property type="entry name" value="PHOSPHATE-BINDING PROTEIN PSTS 1"/>
    <property type="match status" value="1"/>
</dbReference>
<evidence type="ECO:0000256" key="1">
    <source>
        <dbReference type="ARBA" id="ARBA00002841"/>
    </source>
</evidence>
<reference evidence="14" key="2">
    <citation type="journal article" date="2023" name="Biology">
        <title>Prokaryotic Life Associated with Coal-Fire Gas Vents Revealed by Metagenomics.</title>
        <authorList>
            <person name="Kadnikov V.V."/>
            <person name="Mardanov A.V."/>
            <person name="Beletsky A.V."/>
            <person name="Karnachuk O.V."/>
            <person name="Ravin N.V."/>
        </authorList>
    </citation>
    <scope>NUCLEOTIDE SEQUENCE</scope>
    <source>
        <strain evidence="14">Bu02</strain>
    </source>
</reference>
<gene>
    <name evidence="14" type="ORF">IMF26_05055</name>
</gene>
<evidence type="ECO:0000256" key="8">
    <source>
        <dbReference type="ARBA" id="ARBA00022729"/>
    </source>
</evidence>
<keyword evidence="8" id="KW-0732">Signal</keyword>
<evidence type="ECO:0000256" key="2">
    <source>
        <dbReference type="ARBA" id="ARBA00004193"/>
    </source>
</evidence>
<sequence length="279" mass="29688">MLRRLPLLLVVGLVASLVLVGCSGTVSGTIVASGSTALQPLVQQAADKFMAKNPKARITVNGGGSGTGLSQVAQGQVNIGMSDIFAEEKEGIDASQLKDYKVAVVGFAIVVNPDVKVDNLTQEQVVGIFTGKIKNWSEVGGQDLPIVVINRPKSSGTRATFKKYALGGVEEAETAMTEDSSGQVKKIVSETPGAISYLALSYVDNSVKALKFDGNAPTVENITTGKYPIWSYEHLYTKGEPTGLTKAFIQYMLSQEVQNDLVTKLGYIPITSMKVTRNP</sequence>
<keyword evidence="11 12" id="KW-0449">Lipoprotein</keyword>
<dbReference type="AlphaFoldDB" id="A0AAT9LDI7"/>
<evidence type="ECO:0000256" key="9">
    <source>
        <dbReference type="ARBA" id="ARBA00023136"/>
    </source>
</evidence>
<dbReference type="GO" id="GO:0006817">
    <property type="term" value="P:phosphate ion transport"/>
    <property type="evidence" value="ECO:0007669"/>
    <property type="project" value="UniProtKB-UniRule"/>
</dbReference>
<evidence type="ECO:0000256" key="10">
    <source>
        <dbReference type="ARBA" id="ARBA00023139"/>
    </source>
</evidence>
<comment type="similarity">
    <text evidence="3 12">Belongs to the PstS family.</text>
</comment>
<feature type="domain" description="PBP" evidence="13">
    <location>
        <begin position="23"/>
        <end position="256"/>
    </location>
</feature>
<dbReference type="InterPro" id="IPR050811">
    <property type="entry name" value="Phosphate_ABC_transporter"/>
</dbReference>
<dbReference type="CDD" id="cd13653">
    <property type="entry name" value="PBP2_phosphate_like_1"/>
    <property type="match status" value="1"/>
</dbReference>
<evidence type="ECO:0000256" key="4">
    <source>
        <dbReference type="ARBA" id="ARBA00011529"/>
    </source>
</evidence>
<dbReference type="FunFam" id="3.40.190.10:FF:000107">
    <property type="entry name" value="Phosphate ABC transporter, phosphate-binding protein"/>
    <property type="match status" value="1"/>
</dbReference>
<evidence type="ECO:0000256" key="5">
    <source>
        <dbReference type="ARBA" id="ARBA00022448"/>
    </source>
</evidence>
<evidence type="ECO:0000256" key="3">
    <source>
        <dbReference type="ARBA" id="ARBA00008725"/>
    </source>
</evidence>
<evidence type="ECO:0000256" key="7">
    <source>
        <dbReference type="ARBA" id="ARBA00022592"/>
    </source>
</evidence>
<comment type="subcellular location">
    <subcellularLocation>
        <location evidence="2 12">Cell membrane</location>
        <topology evidence="2 12">Lipid-anchor</topology>
    </subcellularLocation>
</comment>
<dbReference type="SUPFAM" id="SSF53850">
    <property type="entry name" value="Periplasmic binding protein-like II"/>
    <property type="match status" value="1"/>
</dbReference>
<comment type="function">
    <text evidence="1">Part of the ABC transporter complex PstSACB involved in phosphate import.</text>
</comment>
<evidence type="ECO:0000313" key="14">
    <source>
        <dbReference type="EMBL" id="QUL99416.1"/>
    </source>
</evidence>
<dbReference type="GO" id="GO:0005886">
    <property type="term" value="C:plasma membrane"/>
    <property type="evidence" value="ECO:0007669"/>
    <property type="project" value="UniProtKB-SubCell"/>
</dbReference>
<name>A0AAT9LDI7_9FIRM</name>
<organism evidence="14">
    <name type="scientific">Candidatus Fermentithermobacillus carboniphilus</name>
    <dbReference type="NCBI Taxonomy" id="3085328"/>
    <lineage>
        <taxon>Bacteria</taxon>
        <taxon>Bacillati</taxon>
        <taxon>Bacillota</taxon>
        <taxon>Candidatus Fermentithermobacillia</taxon>
        <taxon>Candidatus Fermentithermobacillales</taxon>
        <taxon>Candidatus Fermentithermobacillaceae</taxon>
        <taxon>Candidatus Fermentithermobacillus</taxon>
    </lineage>
</organism>
<dbReference type="InterPro" id="IPR024370">
    <property type="entry name" value="PBP_domain"/>
</dbReference>
<keyword evidence="6 12" id="KW-1003">Cell membrane</keyword>
<dbReference type="Pfam" id="PF12849">
    <property type="entry name" value="PBP_like_2"/>
    <property type="match status" value="1"/>
</dbReference>
<dbReference type="InterPro" id="IPR011862">
    <property type="entry name" value="Phos-bd"/>
</dbReference>
<dbReference type="Gene3D" id="3.40.190.10">
    <property type="entry name" value="Periplasmic binding protein-like II"/>
    <property type="match status" value="2"/>
</dbReference>
<dbReference type="EMBL" id="CP062796">
    <property type="protein sequence ID" value="QUL99416.1"/>
    <property type="molecule type" value="Genomic_DNA"/>
</dbReference>
<dbReference type="KEGG" id="fcz:IMF26_05055"/>
<keyword evidence="9" id="KW-0472">Membrane</keyword>
<keyword evidence="7 12" id="KW-0592">Phosphate transport</keyword>
<comment type="function">
    <text evidence="12">Involved in the system for phosphate transport across the cytoplasmic membrane.</text>
</comment>
<protein>
    <recommendedName>
        <fullName evidence="12">Phosphate-binding protein</fullName>
    </recommendedName>
</protein>